<evidence type="ECO:0000256" key="5">
    <source>
        <dbReference type="ARBA" id="ARBA00022989"/>
    </source>
</evidence>
<keyword evidence="2 7" id="KW-0812">Transmembrane</keyword>
<dbReference type="GO" id="GO:0140359">
    <property type="term" value="F:ABC-type transporter activity"/>
    <property type="evidence" value="ECO:0007669"/>
    <property type="project" value="InterPro"/>
</dbReference>
<feature type="transmembrane region" description="Helical" evidence="7">
    <location>
        <begin position="1147"/>
        <end position="1174"/>
    </location>
</feature>
<evidence type="ECO:0000313" key="11">
    <source>
        <dbReference type="RefSeq" id="XP_013413258.1"/>
    </source>
</evidence>
<dbReference type="PANTHER" id="PTHR19229">
    <property type="entry name" value="ATP-BINDING CASSETTE TRANSPORTER SUBFAMILY A ABCA"/>
    <property type="match status" value="1"/>
</dbReference>
<dbReference type="InterPro" id="IPR013525">
    <property type="entry name" value="ABC2_TM"/>
</dbReference>
<dbReference type="GO" id="GO:0005319">
    <property type="term" value="F:lipid transporter activity"/>
    <property type="evidence" value="ECO:0007669"/>
    <property type="project" value="TreeGrafter"/>
</dbReference>
<feature type="transmembrane region" description="Helical" evidence="7">
    <location>
        <begin position="302"/>
        <end position="320"/>
    </location>
</feature>
<dbReference type="OrthoDB" id="6512918at2759"/>
<organism evidence="9 10">
    <name type="scientific">Lingula anatina</name>
    <name type="common">Brachiopod</name>
    <name type="synonym">Lingula unguis</name>
    <dbReference type="NCBI Taxonomy" id="7574"/>
    <lineage>
        <taxon>Eukaryota</taxon>
        <taxon>Metazoa</taxon>
        <taxon>Spiralia</taxon>
        <taxon>Lophotrochozoa</taxon>
        <taxon>Brachiopoda</taxon>
        <taxon>Linguliformea</taxon>
        <taxon>Lingulata</taxon>
        <taxon>Lingulida</taxon>
        <taxon>Linguloidea</taxon>
        <taxon>Lingulidae</taxon>
        <taxon>Lingula</taxon>
    </lineage>
</organism>
<keyword evidence="3" id="KW-0547">Nucleotide-binding</keyword>
<feature type="transmembrane region" description="Helical" evidence="7">
    <location>
        <begin position="914"/>
        <end position="936"/>
    </location>
</feature>
<dbReference type="SMART" id="SM00382">
    <property type="entry name" value="AAA"/>
    <property type="match status" value="2"/>
</dbReference>
<keyword evidence="5 7" id="KW-1133">Transmembrane helix</keyword>
<dbReference type="GO" id="GO:0005524">
    <property type="term" value="F:ATP binding"/>
    <property type="evidence" value="ECO:0007669"/>
    <property type="project" value="UniProtKB-KW"/>
</dbReference>
<dbReference type="RefSeq" id="XP_013413257.1">
    <property type="nucleotide sequence ID" value="XM_013557803.1"/>
</dbReference>
<dbReference type="InterPro" id="IPR026082">
    <property type="entry name" value="ABCA"/>
</dbReference>
<name>A0A1S3JSE5_LINAN</name>
<reference evidence="10 11" key="1">
    <citation type="submission" date="2025-04" db="UniProtKB">
        <authorList>
            <consortium name="RefSeq"/>
        </authorList>
    </citation>
    <scope>IDENTIFICATION</scope>
    <source>
        <tissue evidence="10 11">Gonads</tissue>
    </source>
</reference>
<evidence type="ECO:0000256" key="1">
    <source>
        <dbReference type="ARBA" id="ARBA00004141"/>
    </source>
</evidence>
<evidence type="ECO:0000313" key="10">
    <source>
        <dbReference type="RefSeq" id="XP_013413257.1"/>
    </source>
</evidence>
<dbReference type="Pfam" id="PF23321">
    <property type="entry name" value="R1_ABCA1"/>
    <property type="match status" value="1"/>
</dbReference>
<feature type="transmembrane region" description="Helical" evidence="7">
    <location>
        <begin position="437"/>
        <end position="460"/>
    </location>
</feature>
<feature type="transmembrane region" description="Helical" evidence="7">
    <location>
        <begin position="252"/>
        <end position="272"/>
    </location>
</feature>
<dbReference type="InterPro" id="IPR003593">
    <property type="entry name" value="AAA+_ATPase"/>
</dbReference>
<dbReference type="InterPro" id="IPR027417">
    <property type="entry name" value="P-loop_NTPase"/>
</dbReference>
<evidence type="ECO:0000256" key="3">
    <source>
        <dbReference type="ARBA" id="ARBA00022741"/>
    </source>
</evidence>
<evidence type="ECO:0000256" key="6">
    <source>
        <dbReference type="ARBA" id="ARBA00023136"/>
    </source>
</evidence>
<feature type="transmembrane region" description="Helical" evidence="7">
    <location>
        <begin position="1104"/>
        <end position="1127"/>
    </location>
</feature>
<feature type="transmembrane region" description="Helical" evidence="7">
    <location>
        <begin position="1314"/>
        <end position="1339"/>
    </location>
</feature>
<dbReference type="PANTHER" id="PTHR19229:SF250">
    <property type="entry name" value="ABC TRANSPORTER DOMAIN-CONTAINING PROTEIN-RELATED"/>
    <property type="match status" value="1"/>
</dbReference>
<dbReference type="Pfam" id="PF12698">
    <property type="entry name" value="ABC2_membrane_3"/>
    <property type="match status" value="2"/>
</dbReference>
<keyword evidence="6 7" id="KW-0472">Membrane</keyword>
<proteinExistence type="predicted"/>
<dbReference type="GO" id="GO:0016887">
    <property type="term" value="F:ATP hydrolysis activity"/>
    <property type="evidence" value="ECO:0007669"/>
    <property type="project" value="InterPro"/>
</dbReference>
<evidence type="ECO:0000259" key="8">
    <source>
        <dbReference type="PROSITE" id="PS50893"/>
    </source>
</evidence>
<dbReference type="SUPFAM" id="SSF52540">
    <property type="entry name" value="P-loop containing nucleoside triphosphate hydrolases"/>
    <property type="match status" value="2"/>
</dbReference>
<accession>A0A1S3JSE5</accession>
<gene>
    <name evidence="10 11" type="primary">LOC106175685</name>
</gene>
<evidence type="ECO:0000256" key="7">
    <source>
        <dbReference type="SAM" id="Phobius"/>
    </source>
</evidence>
<evidence type="ECO:0000256" key="4">
    <source>
        <dbReference type="ARBA" id="ARBA00022840"/>
    </source>
</evidence>
<comment type="subcellular location">
    <subcellularLocation>
        <location evidence="1">Membrane</location>
        <topology evidence="1">Multi-pass membrane protein</topology>
    </subcellularLocation>
</comment>
<feature type="transmembrane region" description="Helical" evidence="7">
    <location>
        <begin position="332"/>
        <end position="355"/>
    </location>
</feature>
<protein>
    <submittedName>
        <fullName evidence="10 11">ATP-binding cassette sub-family A member 1</fullName>
    </submittedName>
</protein>
<keyword evidence="9" id="KW-1185">Reference proteome</keyword>
<feature type="transmembrane region" description="Helical" evidence="7">
    <location>
        <begin position="1217"/>
        <end position="1241"/>
    </location>
</feature>
<dbReference type="Gene3D" id="3.40.50.300">
    <property type="entry name" value="P-loop containing nucleotide triphosphate hydrolases"/>
    <property type="match status" value="2"/>
</dbReference>
<keyword evidence="4 10" id="KW-0067">ATP-binding</keyword>
<dbReference type="Proteomes" id="UP000085678">
    <property type="component" value="Unplaced"/>
</dbReference>
<feature type="domain" description="ABC transporter" evidence="8">
    <location>
        <begin position="519"/>
        <end position="748"/>
    </location>
</feature>
<feature type="transmembrane region" description="Helical" evidence="7">
    <location>
        <begin position="1186"/>
        <end position="1205"/>
    </location>
</feature>
<dbReference type="PROSITE" id="PS50893">
    <property type="entry name" value="ABC_TRANSPORTER_2"/>
    <property type="match status" value="2"/>
</dbReference>
<dbReference type="CDD" id="cd03263">
    <property type="entry name" value="ABC_subfamily_A"/>
    <property type="match status" value="2"/>
</dbReference>
<sequence>MKGTTGVSKPAQVVLLLKKIWLLQKRKPWVTLFEIVFPVFFAAVLLFLRMGIAIEKKESTTYNGTILSDYAFPGSETHETLIIAYTPYTRKTEDIMNKVTRKFEHALNITAIPFNSEDEMLDFVTKQNRTNCSILGGIAFLMLTKEGKSNQSKLFPEVISYKIRLKSTADKPWKTTERFPFVNTLRPRASDSPPDYWQTGFITLQYALDISIIEAVQKNATAFLTNLTTTLKRMPHAFYSHDVFVNMIESRLALFIVFSLLFNTFHITRAVVYEKEKLLKDCLNMVGVSSTLQWLSWFIKDFVYYAIIMGILTALFKLDAGDVSILTKTSGILTYLLLVLYGIATTWFCFAASAFFQKADVAAIITSIVFLLTYVPYIYIEHARSYDTMTTTEKFAACLLPNIALAFGTKIIGLHEAAGEGADWTNFYKPAVEDDNFTLLHVMLMFLVDSLILIVVTWYLGEVTPGPYGRAHPWYFPFTVTYWRSDPSGKDSARATDYMITEKESQFFEDVAEEQVPEIVIKKLTKNFGKKAALSGVNITIYANEIFVLYGKAKAGKSILLSIITGRMQPSSGSAIFEKYDVTKNMNAIRPKLGFCPQKNVLFDDMTVWEHMKLFTKLKGLPKKQIVAEAERWMILLNLAPERNTKASKLPDSLKRRLCMAVALLGDSKFLILDHFTTGLDPCERRKAWDVLRSAKHGRTIIIATDDIEEAEALGDRIAFMMGGRVRCCGSADFINNCYGIGYQIQVSKDIQCRIEDTSSLIKSHVPNSHLKCESPTRATFLIPKDNGKFEALFQDLDDHKPSLGVGTYDVGMNTMEEVYERLAEGGPDLFKSDPSYSSYLSTSSLKPSEQNDSEHVILEGHEKEAIPLQDLGKQPLTLVLPEGSIRESGTALFVQQVESLFMKRFLYSQRNPVFTICHILVPLLVLAIALSVHVVNRDIHNYEPLNVGMETMSKHAKVVAVVAPNATTGIDTFGHVYSREIQERGMSLVNFSSFMLDYTDLDIDSAILQEVEQVGIPDYNRHYIAGAAFGLVGNTTSYSKEMEKVELVTAYYGGEAYHSRPISINFLTNALLRTMSPENHSIEVINHPLPLSVEQKYQEQLEIAYTVAVIIVSGMAIFLGVLISPVEQENISGFKHLQFINGARPLTFWLGNFLWDLIIYMGLCFLMVLTILAFQVDAYFADYQLIGLLLLMLFHGLAVIPLMYCLSLSVETSVRVVATLVFLNLIVGIGSLTTVIFLRTSESVDQRLIGEVLDWLFLALFPQYCLGEGLLELYVNYNIKLDCQDVLHMADFVCCHGFCDDACKAYHSNPVSIYALGIGRILVFLLIQAAFYFVLLALSESGMLYRFYRGLFSSSDKNIYPMLFREQDLKVSVPEDNDVTLEEQRLTETPEYQLRQMQAVSLHRVCKEHNEFVSIDHVSLSVPKGEIFGLIGAHGAGKSTLLKLMTGALRPSAGDVYLRGRNLRRSIGKVPQRIGYCPQNDVVPGHLTGGEVLKLLGQLWGIDKEHITKVIGAMGRTLNIEDCLHKKICKYSLCAKRKLSVAISLMGDSEVVFLDDPLSGMDADSRQRVWAILQEIHARGRTIVIFSNSIEECEALCTKMAIMINGRLACLGSIEHLRNKFCNTYTILVRIRYPSKGGKPEVQPLMASLEASIPGAVLKNAYQDVLYYVVTDTSIPVAKLFCIMERLRGRFCIESFVIYKSNLQQLFLNFTRSQKPPPNLEEDMGKQFKKYCCLLW</sequence>
<feature type="domain" description="ABC transporter" evidence="8">
    <location>
        <begin position="1398"/>
        <end position="1631"/>
    </location>
</feature>
<dbReference type="KEGG" id="lak:106175685"/>
<dbReference type="InterPro" id="IPR056264">
    <property type="entry name" value="R2_ABCA1-4-like"/>
</dbReference>
<dbReference type="Pfam" id="PF00005">
    <property type="entry name" value="ABC_tran"/>
    <property type="match status" value="2"/>
</dbReference>
<dbReference type="RefSeq" id="XP_013413258.1">
    <property type="nucleotide sequence ID" value="XM_013557804.1"/>
</dbReference>
<feature type="transmembrane region" description="Helical" evidence="7">
    <location>
        <begin position="29"/>
        <end position="48"/>
    </location>
</feature>
<feature type="transmembrane region" description="Helical" evidence="7">
    <location>
        <begin position="361"/>
        <end position="380"/>
    </location>
</feature>
<dbReference type="GeneID" id="106175685"/>
<evidence type="ECO:0000313" key="9">
    <source>
        <dbReference type="Proteomes" id="UP000085678"/>
    </source>
</evidence>
<dbReference type="GO" id="GO:0016020">
    <property type="term" value="C:membrane"/>
    <property type="evidence" value="ECO:0007669"/>
    <property type="project" value="UniProtKB-SubCell"/>
</dbReference>
<dbReference type="InterPro" id="IPR003439">
    <property type="entry name" value="ABC_transporter-like_ATP-bd"/>
</dbReference>
<evidence type="ECO:0000256" key="2">
    <source>
        <dbReference type="ARBA" id="ARBA00022692"/>
    </source>
</evidence>